<dbReference type="InterPro" id="IPR025345">
    <property type="entry name" value="DUF4249"/>
</dbReference>
<dbReference type="AlphaFoldDB" id="A0A0P0C5M7"/>
<dbReference type="STRING" id="512763.DC20_16330"/>
<dbReference type="KEGG" id="rti:DC20_16330"/>
<evidence type="ECO:0000256" key="1">
    <source>
        <dbReference type="SAM" id="SignalP"/>
    </source>
</evidence>
<dbReference type="RefSeq" id="WP_062544806.1">
    <property type="nucleotide sequence ID" value="NZ_CP012643.1"/>
</dbReference>
<dbReference type="EMBL" id="CP012643">
    <property type="protein sequence ID" value="ALJ00251.1"/>
    <property type="molecule type" value="Genomic_DNA"/>
</dbReference>
<dbReference type="PROSITE" id="PS51257">
    <property type="entry name" value="PROKAR_LIPOPROTEIN"/>
    <property type="match status" value="1"/>
</dbReference>
<evidence type="ECO:0000313" key="3">
    <source>
        <dbReference type="Proteomes" id="UP000061382"/>
    </source>
</evidence>
<gene>
    <name evidence="2" type="ORF">DC20_16330</name>
</gene>
<feature type="chain" id="PRO_5006042417" description="DUF4249 domain-containing protein" evidence="1">
    <location>
        <begin position="22"/>
        <end position="380"/>
    </location>
</feature>
<dbReference type="Proteomes" id="UP000061382">
    <property type="component" value="Chromosome"/>
</dbReference>
<proteinExistence type="predicted"/>
<keyword evidence="1" id="KW-0732">Signal</keyword>
<accession>A0A0P0C5M7</accession>
<dbReference type="PATRIC" id="fig|512763.3.peg.3594"/>
<sequence>MHFPKNCLKNILPLLFFFTLAACEEPYTPEVLEQDNNYLVVSGFINSNGPTTIKLSHTQNLTDASGPTLETRASVTVEEESGAKYNLQETEPGTYTHRLLPITLSKKYRLVIRTGGKDYASDYVEPRITPAIDKLNWTAENDGLQLYVNTHDNENDTRYYRWEFEETWEYAAFYFSVLEYVNGQIRDREPGNDIFLCWRHNTSSAIQVGNTVKLSQDVVSNFPIVKVPANSEKLKRKYSLLVKQYAQTKESYEYWEALKKNTESIGSLFDPLPTQLTGNIQCLTSPTEPVIGFVTISSVEEKRIFVTRQELPASYRPPSQFCPFDTVKVGEEAAYFSSGGAIPIDMIISETRELIGYAGASKSCVDCRVFGTKVRPAYWQ</sequence>
<organism evidence="2 3">
    <name type="scientific">Rufibacter tibetensis</name>
    <dbReference type="NCBI Taxonomy" id="512763"/>
    <lineage>
        <taxon>Bacteria</taxon>
        <taxon>Pseudomonadati</taxon>
        <taxon>Bacteroidota</taxon>
        <taxon>Cytophagia</taxon>
        <taxon>Cytophagales</taxon>
        <taxon>Hymenobacteraceae</taxon>
        <taxon>Rufibacter</taxon>
    </lineage>
</organism>
<evidence type="ECO:0008006" key="4">
    <source>
        <dbReference type="Google" id="ProtNLM"/>
    </source>
</evidence>
<reference evidence="2 3" key="1">
    <citation type="submission" date="2015-08" db="EMBL/GenBank/DDBJ databases">
        <title>Complete genome sequence of Rufibacter tibetensis strain 1351t, a radiation-resistant bacterium from tibet plateau.</title>
        <authorList>
            <person name="Dai J."/>
        </authorList>
    </citation>
    <scope>NUCLEOTIDE SEQUENCE [LARGE SCALE GENOMIC DNA]</scope>
    <source>
        <strain evidence="2 3">1351</strain>
    </source>
</reference>
<dbReference type="Pfam" id="PF14054">
    <property type="entry name" value="DUF4249"/>
    <property type="match status" value="1"/>
</dbReference>
<evidence type="ECO:0000313" key="2">
    <source>
        <dbReference type="EMBL" id="ALJ00251.1"/>
    </source>
</evidence>
<name>A0A0P0C5M7_9BACT</name>
<dbReference type="OrthoDB" id="1062680at2"/>
<protein>
    <recommendedName>
        <fullName evidence="4">DUF4249 domain-containing protein</fullName>
    </recommendedName>
</protein>
<keyword evidence="3" id="KW-1185">Reference proteome</keyword>
<feature type="signal peptide" evidence="1">
    <location>
        <begin position="1"/>
        <end position="21"/>
    </location>
</feature>